<dbReference type="Pfam" id="PF07110">
    <property type="entry name" value="EthD"/>
    <property type="match status" value="1"/>
</dbReference>
<name>A0A1I6KKR4_9SPHN</name>
<sequence>MSKSICVMGHRPGTDRAFFQCYYEANHAPLGRQHFPFTRYVRNHLIDGDDLAFDTISEFWADDIAAAAGLMNGPVGDILRADEEKFVDRPQIASAGADEHVLSPGSPGEARTATLIARGQGDEAAFREGVLAWGRTLAAEMPAVSLDFVIAWREPAFPAAAVLWTPQPPGDAPAGLTVRHLHVRRCETPPELLLGNAAAG</sequence>
<dbReference type="InterPro" id="IPR011008">
    <property type="entry name" value="Dimeric_a/b-barrel"/>
</dbReference>
<evidence type="ECO:0000313" key="2">
    <source>
        <dbReference type="EMBL" id="SFR91845.1"/>
    </source>
</evidence>
<protein>
    <recommendedName>
        <fullName evidence="1">EthD domain-containing protein</fullName>
    </recommendedName>
</protein>
<dbReference type="STRING" id="1166337.SAMN05192580_1845"/>
<dbReference type="EMBL" id="FOZG01000001">
    <property type="protein sequence ID" value="SFR91845.1"/>
    <property type="molecule type" value="Genomic_DNA"/>
</dbReference>
<accession>A0A1I6KKR4</accession>
<reference evidence="2 3" key="1">
    <citation type="submission" date="2016-10" db="EMBL/GenBank/DDBJ databases">
        <authorList>
            <person name="de Groot N.N."/>
        </authorList>
    </citation>
    <scope>NUCLEOTIDE SEQUENCE [LARGE SCALE GENOMIC DNA]</scope>
    <source>
        <strain evidence="2 3">S5-249</strain>
    </source>
</reference>
<proteinExistence type="predicted"/>
<organism evidence="2 3">
    <name type="scientific">Sphingomonas jatrophae</name>
    <dbReference type="NCBI Taxonomy" id="1166337"/>
    <lineage>
        <taxon>Bacteria</taxon>
        <taxon>Pseudomonadati</taxon>
        <taxon>Pseudomonadota</taxon>
        <taxon>Alphaproteobacteria</taxon>
        <taxon>Sphingomonadales</taxon>
        <taxon>Sphingomonadaceae</taxon>
        <taxon>Sphingomonas</taxon>
    </lineage>
</organism>
<evidence type="ECO:0000313" key="3">
    <source>
        <dbReference type="Proteomes" id="UP000198824"/>
    </source>
</evidence>
<dbReference type="Proteomes" id="UP000198824">
    <property type="component" value="Unassembled WGS sequence"/>
</dbReference>
<dbReference type="GO" id="GO:0016491">
    <property type="term" value="F:oxidoreductase activity"/>
    <property type="evidence" value="ECO:0007669"/>
    <property type="project" value="InterPro"/>
</dbReference>
<evidence type="ECO:0000259" key="1">
    <source>
        <dbReference type="Pfam" id="PF07110"/>
    </source>
</evidence>
<dbReference type="RefSeq" id="WP_093313448.1">
    <property type="nucleotide sequence ID" value="NZ_FOZG01000001.1"/>
</dbReference>
<dbReference type="NCBIfam" id="TIGR02118">
    <property type="entry name" value="EthD family reductase"/>
    <property type="match status" value="1"/>
</dbReference>
<dbReference type="OrthoDB" id="6369070at2"/>
<dbReference type="AlphaFoldDB" id="A0A1I6KKR4"/>
<dbReference type="InterPro" id="IPR009799">
    <property type="entry name" value="EthD_dom"/>
</dbReference>
<keyword evidence="3" id="KW-1185">Reference proteome</keyword>
<feature type="domain" description="EthD" evidence="1">
    <location>
        <begin position="11"/>
        <end position="89"/>
    </location>
</feature>
<dbReference type="SUPFAM" id="SSF54909">
    <property type="entry name" value="Dimeric alpha+beta barrel"/>
    <property type="match status" value="1"/>
</dbReference>
<gene>
    <name evidence="2" type="ORF">SAMN05192580_1845</name>
</gene>
<dbReference type="Gene3D" id="3.30.70.100">
    <property type="match status" value="1"/>
</dbReference>